<dbReference type="EMBL" id="BNJJ01000025">
    <property type="protein sequence ID" value="GHO88582.1"/>
    <property type="molecule type" value="Genomic_DNA"/>
</dbReference>
<evidence type="ECO:0000313" key="1">
    <source>
        <dbReference type="EMBL" id="GHO88582.1"/>
    </source>
</evidence>
<organism evidence="1 2">
    <name type="scientific">Dictyobacter formicarum</name>
    <dbReference type="NCBI Taxonomy" id="2778368"/>
    <lineage>
        <taxon>Bacteria</taxon>
        <taxon>Bacillati</taxon>
        <taxon>Chloroflexota</taxon>
        <taxon>Ktedonobacteria</taxon>
        <taxon>Ktedonobacterales</taxon>
        <taxon>Dictyobacteraceae</taxon>
        <taxon>Dictyobacter</taxon>
    </lineage>
</organism>
<name>A0ABQ3VRS8_9CHLR</name>
<sequence length="77" mass="8654">MIFVLRLIAQPWQEHDSVAVITQLYAAAASEELGLGPERFFEDVVAAMKQVRGGYGEPYLQNGLHWLVSIMRSLYAT</sequence>
<accession>A0ABQ3VRS8</accession>
<protein>
    <submittedName>
        <fullName evidence="1">Uncharacterized protein</fullName>
    </submittedName>
</protein>
<comment type="caution">
    <text evidence="1">The sequence shown here is derived from an EMBL/GenBank/DDBJ whole genome shotgun (WGS) entry which is preliminary data.</text>
</comment>
<gene>
    <name evidence="1" type="ORF">KSZ_65880</name>
</gene>
<proteinExistence type="predicted"/>
<keyword evidence="2" id="KW-1185">Reference proteome</keyword>
<dbReference type="Proteomes" id="UP000635565">
    <property type="component" value="Unassembled WGS sequence"/>
</dbReference>
<reference evidence="1 2" key="1">
    <citation type="journal article" date="2021" name="Int. J. Syst. Evol. Microbiol.">
        <title>Reticulibacter mediterranei gen. nov., sp. nov., within the new family Reticulibacteraceae fam. nov., and Ktedonospora formicarum gen. nov., sp. nov., Ktedonobacter robiniae sp. nov., Dictyobacter formicarum sp. nov. and Dictyobacter arantiisoli sp. nov., belonging to the class Ktedonobacteria.</title>
        <authorList>
            <person name="Yabe S."/>
            <person name="Zheng Y."/>
            <person name="Wang C.M."/>
            <person name="Sakai Y."/>
            <person name="Abe K."/>
            <person name="Yokota A."/>
            <person name="Donadio S."/>
            <person name="Cavaletti L."/>
            <person name="Monciardini P."/>
        </authorList>
    </citation>
    <scope>NUCLEOTIDE SEQUENCE [LARGE SCALE GENOMIC DNA]</scope>
    <source>
        <strain evidence="1 2">SOSP1-9</strain>
    </source>
</reference>
<evidence type="ECO:0000313" key="2">
    <source>
        <dbReference type="Proteomes" id="UP000635565"/>
    </source>
</evidence>